<feature type="region of interest" description="Disordered" evidence="1">
    <location>
        <begin position="142"/>
        <end position="182"/>
    </location>
</feature>
<comment type="caution">
    <text evidence="3">The sequence shown here is derived from an EMBL/GenBank/DDBJ whole genome shotgun (WGS) entry which is preliminary data.</text>
</comment>
<feature type="compositionally biased region" description="Gly residues" evidence="1">
    <location>
        <begin position="164"/>
        <end position="175"/>
    </location>
</feature>
<feature type="compositionally biased region" description="Basic and acidic residues" evidence="1">
    <location>
        <begin position="337"/>
        <end position="348"/>
    </location>
</feature>
<reference evidence="4" key="1">
    <citation type="submission" date="2024-06" db="EMBL/GenBank/DDBJ databases">
        <title>Draft Genome Sequences of Epichloe bromicola Strains Isolated from Elymus ciliaris.</title>
        <authorList>
            <consortium name="Epichloe bromicola genome sequencing consortium"/>
            <person name="Miura A."/>
            <person name="Imano S."/>
            <person name="Ashida A."/>
            <person name="Sato I."/>
            <person name="Chiba S."/>
            <person name="Tanaka A."/>
            <person name="Camagna M."/>
            <person name="Takemoto D."/>
        </authorList>
    </citation>
    <scope>NUCLEOTIDE SEQUENCE [LARGE SCALE GENOMIC DNA]</scope>
    <source>
        <strain evidence="4">DP</strain>
    </source>
</reference>
<feature type="compositionally biased region" description="Low complexity" evidence="1">
    <location>
        <begin position="69"/>
        <end position="81"/>
    </location>
</feature>
<keyword evidence="2" id="KW-0472">Membrane</keyword>
<feature type="compositionally biased region" description="Gly residues" evidence="1">
    <location>
        <begin position="148"/>
        <end position="157"/>
    </location>
</feature>
<feature type="compositionally biased region" description="Basic and acidic residues" evidence="1">
    <location>
        <begin position="309"/>
        <end position="323"/>
    </location>
</feature>
<feature type="region of interest" description="Disordered" evidence="1">
    <location>
        <begin position="302"/>
        <end position="375"/>
    </location>
</feature>
<dbReference type="Proteomes" id="UP001562357">
    <property type="component" value="Unassembled WGS sequence"/>
</dbReference>
<feature type="region of interest" description="Disordered" evidence="1">
    <location>
        <begin position="394"/>
        <end position="436"/>
    </location>
</feature>
<evidence type="ECO:0000256" key="1">
    <source>
        <dbReference type="SAM" id="MobiDB-lite"/>
    </source>
</evidence>
<protein>
    <submittedName>
        <fullName evidence="3">Uncharacterized protein</fullName>
    </submittedName>
</protein>
<sequence>MQAACQPQWSISQLPRGATKTTTLRFRRRIYRGMEESPNGGRRGKSDGFDETNRPFVLPDTTLHAAAMPSPSLSGTSSNPTSGGGLDPSANSRTIDFAGNFLASPAWEARILTPLSNPNVNYTFDTGEHFVTIQIQSWLRQNPEDSMGGSGGSGGRMAGESNSLGGGGGGGGGGSSSSSYAPQPGDYMRLRIEWTKQQGSPTKGSSTSGLFTVADSVEGVSDKWSRDIVQGFDNDKLNGTMPPPARVPLPKALLRTTPEKAAASSSLSTGAIAGIAVGCGIGLILGGTALAWFFMTRRRRRQHSSRQGCDAHDKATALIDDNRNSVANVAASPQPPRPEDKIIHDSSRHAHQPVHSAAGVPPRGQEAARNNRDSHCYPPLAQAVSLDVVEERGESWRDAPSRAANFAERGMTDDERRRWEEEERRLDDEIARNKAV</sequence>
<name>A0ABQ0CMR8_9HYPO</name>
<keyword evidence="2" id="KW-0812">Transmembrane</keyword>
<evidence type="ECO:0000256" key="2">
    <source>
        <dbReference type="SAM" id="Phobius"/>
    </source>
</evidence>
<gene>
    <name evidence="3" type="primary">g3104</name>
    <name evidence="3" type="ORF">EsDP_00003104</name>
</gene>
<accession>A0ABQ0CMR8</accession>
<feature type="compositionally biased region" description="Basic and acidic residues" evidence="1">
    <location>
        <begin position="44"/>
        <end position="53"/>
    </location>
</feature>
<feature type="compositionally biased region" description="Basic and acidic residues" evidence="1">
    <location>
        <begin position="410"/>
        <end position="436"/>
    </location>
</feature>
<feature type="region of interest" description="Disordered" evidence="1">
    <location>
        <begin position="1"/>
        <end position="91"/>
    </location>
</feature>
<organism evidence="3 4">
    <name type="scientific">Epichloe bromicola</name>
    <dbReference type="NCBI Taxonomy" id="79588"/>
    <lineage>
        <taxon>Eukaryota</taxon>
        <taxon>Fungi</taxon>
        <taxon>Dikarya</taxon>
        <taxon>Ascomycota</taxon>
        <taxon>Pezizomycotina</taxon>
        <taxon>Sordariomycetes</taxon>
        <taxon>Hypocreomycetidae</taxon>
        <taxon>Hypocreales</taxon>
        <taxon>Clavicipitaceae</taxon>
        <taxon>Epichloe</taxon>
    </lineage>
</organism>
<proteinExistence type="predicted"/>
<dbReference type="EMBL" id="BAAFGZ010000093">
    <property type="protein sequence ID" value="GAB0134747.1"/>
    <property type="molecule type" value="Genomic_DNA"/>
</dbReference>
<feature type="transmembrane region" description="Helical" evidence="2">
    <location>
        <begin position="271"/>
        <end position="295"/>
    </location>
</feature>
<feature type="compositionally biased region" description="Polar residues" evidence="1">
    <location>
        <begin position="1"/>
        <end position="24"/>
    </location>
</feature>
<keyword evidence="2" id="KW-1133">Transmembrane helix</keyword>
<evidence type="ECO:0000313" key="3">
    <source>
        <dbReference type="EMBL" id="GAB0134747.1"/>
    </source>
</evidence>
<evidence type="ECO:0000313" key="4">
    <source>
        <dbReference type="Proteomes" id="UP001562357"/>
    </source>
</evidence>
<keyword evidence="4" id="KW-1185">Reference proteome</keyword>